<accession>A0A8H6XI03</accession>
<reference evidence="1" key="1">
    <citation type="submission" date="2020-05" db="EMBL/GenBank/DDBJ databases">
        <title>Mycena genomes resolve the evolution of fungal bioluminescence.</title>
        <authorList>
            <person name="Tsai I.J."/>
        </authorList>
    </citation>
    <scope>NUCLEOTIDE SEQUENCE</scope>
    <source>
        <strain evidence="1">160909Yilan</strain>
    </source>
</reference>
<evidence type="ECO:0000313" key="1">
    <source>
        <dbReference type="EMBL" id="KAF7341880.1"/>
    </source>
</evidence>
<name>A0A8H6XI03_9AGAR</name>
<dbReference type="EMBL" id="JACAZH010000026">
    <property type="protein sequence ID" value="KAF7341880.1"/>
    <property type="molecule type" value="Genomic_DNA"/>
</dbReference>
<comment type="caution">
    <text evidence="1">The sequence shown here is derived from an EMBL/GenBank/DDBJ whole genome shotgun (WGS) entry which is preliminary data.</text>
</comment>
<evidence type="ECO:0000313" key="2">
    <source>
        <dbReference type="Proteomes" id="UP000623467"/>
    </source>
</evidence>
<organism evidence="1 2">
    <name type="scientific">Mycena sanguinolenta</name>
    <dbReference type="NCBI Taxonomy" id="230812"/>
    <lineage>
        <taxon>Eukaryota</taxon>
        <taxon>Fungi</taxon>
        <taxon>Dikarya</taxon>
        <taxon>Basidiomycota</taxon>
        <taxon>Agaricomycotina</taxon>
        <taxon>Agaricomycetes</taxon>
        <taxon>Agaricomycetidae</taxon>
        <taxon>Agaricales</taxon>
        <taxon>Marasmiineae</taxon>
        <taxon>Mycenaceae</taxon>
        <taxon>Mycena</taxon>
    </lineage>
</organism>
<protein>
    <submittedName>
        <fullName evidence="1">Uncharacterized protein</fullName>
    </submittedName>
</protein>
<sequence length="205" mass="23122">MSRFELMSSSIYIFITDSTSSRLSIIMAAGPSASIVLATSRLIPDEPAFQNAERDALTARAATDALVKPIVTRLLEYHDQPVPPDELAHLINAFHEQQFVALPDFADARDYSHRLLLALRHEWRRYHCRPNESKTAQFQRGDGVLRVQSASTFGEAARILEGEYQVDDNIFWVMRNVWRGAHGRGYIPDSVPGLCDSFKSLILHP</sequence>
<dbReference type="AlphaFoldDB" id="A0A8H6XI03"/>
<proteinExistence type="predicted"/>
<keyword evidence="2" id="KW-1185">Reference proteome</keyword>
<dbReference type="Proteomes" id="UP000623467">
    <property type="component" value="Unassembled WGS sequence"/>
</dbReference>
<gene>
    <name evidence="1" type="ORF">MSAN_02043600</name>
</gene>
<dbReference type="OrthoDB" id="10669811at2759"/>